<reference evidence="3 4" key="1">
    <citation type="submission" date="2019-07" db="EMBL/GenBank/DDBJ databases">
        <title>Complete genome of Crassaminicella thermophila SY095.</title>
        <authorList>
            <person name="Li X."/>
        </authorList>
    </citation>
    <scope>NUCLEOTIDE SEQUENCE [LARGE SCALE GENOMIC DNA]</scope>
    <source>
        <strain evidence="3 4">SY095</strain>
    </source>
</reference>
<dbReference type="EC" id="3.1.4.58" evidence="2"/>
<keyword evidence="4" id="KW-1185">Reference proteome</keyword>
<evidence type="ECO:0000256" key="1">
    <source>
        <dbReference type="ARBA" id="ARBA00022801"/>
    </source>
</evidence>
<evidence type="ECO:0000313" key="4">
    <source>
        <dbReference type="Proteomes" id="UP000324646"/>
    </source>
</evidence>
<protein>
    <recommendedName>
        <fullName evidence="2">RNA 2',3'-cyclic phosphodiesterase</fullName>
        <shortName evidence="2">RNA 2',3'-CPDase</shortName>
        <ecNumber evidence="2">3.1.4.58</ecNumber>
    </recommendedName>
</protein>
<dbReference type="GO" id="GO:0004113">
    <property type="term" value="F:2',3'-cyclic-nucleotide 3'-phosphodiesterase activity"/>
    <property type="evidence" value="ECO:0007669"/>
    <property type="project" value="InterPro"/>
</dbReference>
<gene>
    <name evidence="3" type="primary">thpR</name>
    <name evidence="3" type="ORF">FQB35_04850</name>
</gene>
<sequence>MLIRVFIAIEFEEQIKKYLWDIQQVLKENSIKGNFTNKDNFHLTLKFIGNVQINALETLKKSIDKVTKNGKSFALLFEKIGRFQREQKSIVWVGLKKNKILEALHDQLENILVKEGYPKEQRKFRPHITLGREVLFQSDFEKLQKIIEIKSQEIWVNKISLMESTRINGKLEYIPIYIKYFER</sequence>
<dbReference type="Gene3D" id="3.90.1140.10">
    <property type="entry name" value="Cyclic phosphodiesterase"/>
    <property type="match status" value="1"/>
</dbReference>
<dbReference type="GO" id="GO:0008664">
    <property type="term" value="F:RNA 2',3'-cyclic 3'-phosphodiesterase activity"/>
    <property type="evidence" value="ECO:0007669"/>
    <property type="project" value="UniProtKB-EC"/>
</dbReference>
<comment type="catalytic activity">
    <reaction evidence="2">
        <text>a 3'-end 2',3'-cyclophospho-ribonucleotide-RNA + H2O = a 3'-end 2'-phospho-ribonucleotide-RNA + H(+)</text>
        <dbReference type="Rhea" id="RHEA:11828"/>
        <dbReference type="Rhea" id="RHEA-COMP:10464"/>
        <dbReference type="Rhea" id="RHEA-COMP:17353"/>
        <dbReference type="ChEBI" id="CHEBI:15377"/>
        <dbReference type="ChEBI" id="CHEBI:15378"/>
        <dbReference type="ChEBI" id="CHEBI:83064"/>
        <dbReference type="ChEBI" id="CHEBI:173113"/>
        <dbReference type="EC" id="3.1.4.58"/>
    </reaction>
</comment>
<dbReference type="EMBL" id="CP042243">
    <property type="protein sequence ID" value="QEK11747.1"/>
    <property type="molecule type" value="Genomic_DNA"/>
</dbReference>
<dbReference type="Pfam" id="PF13563">
    <property type="entry name" value="2_5_RNA_ligase2"/>
    <property type="match status" value="1"/>
</dbReference>
<dbReference type="InterPro" id="IPR004175">
    <property type="entry name" value="RNA_CPDase"/>
</dbReference>
<feature type="active site" description="Proton donor" evidence="2">
    <location>
        <position position="42"/>
    </location>
</feature>
<dbReference type="OrthoDB" id="9789350at2"/>
<proteinExistence type="inferred from homology"/>
<dbReference type="AlphaFoldDB" id="A0A5C0SCS5"/>
<comment type="similarity">
    <text evidence="2">Belongs to the 2H phosphoesterase superfamily. ThpR family.</text>
</comment>
<feature type="active site" description="Proton acceptor" evidence="2">
    <location>
        <position position="127"/>
    </location>
</feature>
<evidence type="ECO:0000256" key="2">
    <source>
        <dbReference type="HAMAP-Rule" id="MF_01940"/>
    </source>
</evidence>
<dbReference type="PANTHER" id="PTHR35561:SF1">
    <property type="entry name" value="RNA 2',3'-CYCLIC PHOSPHODIESTERASE"/>
    <property type="match status" value="1"/>
</dbReference>
<dbReference type="SUPFAM" id="SSF55144">
    <property type="entry name" value="LigT-like"/>
    <property type="match status" value="1"/>
</dbReference>
<dbReference type="PANTHER" id="PTHR35561">
    <property type="entry name" value="RNA 2',3'-CYCLIC PHOSPHODIESTERASE"/>
    <property type="match status" value="1"/>
</dbReference>
<feature type="short sequence motif" description="HXTX 2" evidence="2">
    <location>
        <begin position="127"/>
        <end position="130"/>
    </location>
</feature>
<accession>A0A5C0SCS5</accession>
<evidence type="ECO:0000313" key="3">
    <source>
        <dbReference type="EMBL" id="QEK11747.1"/>
    </source>
</evidence>
<dbReference type="KEGG" id="crs:FQB35_04850"/>
<keyword evidence="1 2" id="KW-0378">Hydrolase</keyword>
<dbReference type="NCBIfam" id="TIGR02258">
    <property type="entry name" value="2_5_ligase"/>
    <property type="match status" value="1"/>
</dbReference>
<dbReference type="HAMAP" id="MF_01940">
    <property type="entry name" value="RNA_CPDase"/>
    <property type="match status" value="1"/>
</dbReference>
<dbReference type="Proteomes" id="UP000324646">
    <property type="component" value="Chromosome"/>
</dbReference>
<comment type="function">
    <text evidence="2">Hydrolyzes RNA 2',3'-cyclic phosphodiester to an RNA 2'-phosphomonoester.</text>
</comment>
<dbReference type="InterPro" id="IPR009097">
    <property type="entry name" value="Cyclic_Pdiesterase"/>
</dbReference>
<name>A0A5C0SCS5_CRATE</name>
<organism evidence="3 4">
    <name type="scientific">Crassaminicella thermophila</name>
    <dbReference type="NCBI Taxonomy" id="2599308"/>
    <lineage>
        <taxon>Bacteria</taxon>
        <taxon>Bacillati</taxon>
        <taxon>Bacillota</taxon>
        <taxon>Clostridia</taxon>
        <taxon>Eubacteriales</taxon>
        <taxon>Clostridiaceae</taxon>
        <taxon>Crassaminicella</taxon>
    </lineage>
</organism>
<feature type="short sequence motif" description="HXTX 1" evidence="2">
    <location>
        <begin position="42"/>
        <end position="45"/>
    </location>
</feature>